<name>A0ACC1B958_9ROSI</name>
<sequence length="79" mass="8682">MLLQDQARVDSIQSKLSKNSGRADNLKQTYAANLPAKDGSVEATSHGHTVNLALNLAINKKNQSLTPEFPMHMPKRINL</sequence>
<gene>
    <name evidence="1" type="ORF">Patl1_15060</name>
</gene>
<evidence type="ECO:0000313" key="1">
    <source>
        <dbReference type="EMBL" id="KAJ0095451.1"/>
    </source>
</evidence>
<evidence type="ECO:0000313" key="2">
    <source>
        <dbReference type="Proteomes" id="UP001164250"/>
    </source>
</evidence>
<reference evidence="2" key="1">
    <citation type="journal article" date="2023" name="G3 (Bethesda)">
        <title>Genome assembly and association tests identify interacting loci associated with vigor, precocity, and sex in interspecific pistachio rootstocks.</title>
        <authorList>
            <person name="Palmer W."/>
            <person name="Jacygrad E."/>
            <person name="Sagayaradj S."/>
            <person name="Cavanaugh K."/>
            <person name="Han R."/>
            <person name="Bertier L."/>
            <person name="Beede B."/>
            <person name="Kafkas S."/>
            <person name="Golino D."/>
            <person name="Preece J."/>
            <person name="Michelmore R."/>
        </authorList>
    </citation>
    <scope>NUCLEOTIDE SEQUENCE [LARGE SCALE GENOMIC DNA]</scope>
</reference>
<dbReference type="Proteomes" id="UP001164250">
    <property type="component" value="Chromosome 6"/>
</dbReference>
<comment type="caution">
    <text evidence="1">The sequence shown here is derived from an EMBL/GenBank/DDBJ whole genome shotgun (WGS) entry which is preliminary data.</text>
</comment>
<accession>A0ACC1B958</accession>
<proteinExistence type="predicted"/>
<dbReference type="EMBL" id="CM047902">
    <property type="protein sequence ID" value="KAJ0095451.1"/>
    <property type="molecule type" value="Genomic_DNA"/>
</dbReference>
<keyword evidence="2" id="KW-1185">Reference proteome</keyword>
<protein>
    <submittedName>
        <fullName evidence="1">Uncharacterized protein</fullName>
    </submittedName>
</protein>
<organism evidence="1 2">
    <name type="scientific">Pistacia atlantica</name>
    <dbReference type="NCBI Taxonomy" id="434234"/>
    <lineage>
        <taxon>Eukaryota</taxon>
        <taxon>Viridiplantae</taxon>
        <taxon>Streptophyta</taxon>
        <taxon>Embryophyta</taxon>
        <taxon>Tracheophyta</taxon>
        <taxon>Spermatophyta</taxon>
        <taxon>Magnoliopsida</taxon>
        <taxon>eudicotyledons</taxon>
        <taxon>Gunneridae</taxon>
        <taxon>Pentapetalae</taxon>
        <taxon>rosids</taxon>
        <taxon>malvids</taxon>
        <taxon>Sapindales</taxon>
        <taxon>Anacardiaceae</taxon>
        <taxon>Pistacia</taxon>
    </lineage>
</organism>